<proteinExistence type="predicted"/>
<organism evidence="1 2">
    <name type="scientific">Vibrio nigripulchritudo SOn1</name>
    <dbReference type="NCBI Taxonomy" id="1238450"/>
    <lineage>
        <taxon>Bacteria</taxon>
        <taxon>Pseudomonadati</taxon>
        <taxon>Pseudomonadota</taxon>
        <taxon>Gammaproteobacteria</taxon>
        <taxon>Vibrionales</taxon>
        <taxon>Vibrionaceae</taxon>
        <taxon>Vibrio</taxon>
    </lineage>
</organism>
<dbReference type="AlphaFoldDB" id="A0AAV2VPP1"/>
<dbReference type="Proteomes" id="UP000018211">
    <property type="component" value="Unassembled WGS sequence"/>
</dbReference>
<name>A0AAV2VPP1_9VIBR</name>
<evidence type="ECO:0000313" key="2">
    <source>
        <dbReference type="Proteomes" id="UP000018211"/>
    </source>
</evidence>
<dbReference type="RefSeq" id="WP_022611717.1">
    <property type="nucleotide sequence ID" value="NZ_LK391965.1"/>
</dbReference>
<dbReference type="EMBL" id="CAOF01000095">
    <property type="protein sequence ID" value="CCO46659.1"/>
    <property type="molecule type" value="Genomic_DNA"/>
</dbReference>
<accession>A0AAV2VPP1</accession>
<evidence type="ECO:0000313" key="1">
    <source>
        <dbReference type="EMBL" id="CCO46659.1"/>
    </source>
</evidence>
<comment type="caution">
    <text evidence="1">The sequence shown here is derived from an EMBL/GenBank/DDBJ whole genome shotgun (WGS) entry which is preliminary data.</text>
</comment>
<reference evidence="1 2" key="1">
    <citation type="journal article" date="2013" name="ISME J.">
        <title>Comparative genomics of pathogenic lineages of Vibrio nigripulchritudo identifies virulence-associated traits.</title>
        <authorList>
            <person name="Goudenege D."/>
            <person name="Labreuche Y."/>
            <person name="Krin E."/>
            <person name="Ansquer D."/>
            <person name="Mangenot S."/>
            <person name="Calteau A."/>
            <person name="Medigue C."/>
            <person name="Mazel D."/>
            <person name="Polz M.F."/>
            <person name="Le Roux F."/>
        </authorList>
    </citation>
    <scope>NUCLEOTIDE SEQUENCE [LARGE SCALE GENOMIC DNA]</scope>
    <source>
        <strain evidence="1 2">SOn1</strain>
    </source>
</reference>
<sequence length="163" mass="18849">MNESVIPEWANDIFVAKGLGFESINLRQFVWEYFVSQFEHMDIEEDAVKLEYFSHVVDTLIKNGSIDRAKSKLSTSTVSKTNRQPRNRALKQSALTEFEIKYKDYLDGESFTEPEMSAPDTNIEVLLWDAYMTLDHGDNEERLSMLDKLEKHFSKVGKPTTQS</sequence>
<evidence type="ECO:0008006" key="3">
    <source>
        <dbReference type="Google" id="ProtNLM"/>
    </source>
</evidence>
<protein>
    <recommendedName>
        <fullName evidence="3">Phage protein</fullName>
    </recommendedName>
</protein>
<gene>
    <name evidence="1" type="ORF">VIBNISOn1_1840042</name>
</gene>